<dbReference type="HOGENOM" id="CLU_054785_5_1_1"/>
<dbReference type="OrthoDB" id="10261467at2759"/>
<evidence type="ECO:0000313" key="12">
    <source>
        <dbReference type="EMBL" id="EKX37035.1"/>
    </source>
</evidence>
<dbReference type="Gene3D" id="1.20.1070.10">
    <property type="entry name" value="Rhodopsin 7-helix transmembrane proteins"/>
    <property type="match status" value="1"/>
</dbReference>
<feature type="transmembrane region" description="Helical" evidence="11">
    <location>
        <begin position="141"/>
        <end position="159"/>
    </location>
</feature>
<keyword evidence="5 11" id="KW-0812">Transmembrane</keyword>
<evidence type="ECO:0000256" key="9">
    <source>
        <dbReference type="ARBA" id="ARBA00023136"/>
    </source>
</evidence>
<organism evidence="12">
    <name type="scientific">Guillardia theta (strain CCMP2712)</name>
    <name type="common">Cryptophyte</name>
    <dbReference type="NCBI Taxonomy" id="905079"/>
    <lineage>
        <taxon>Eukaryota</taxon>
        <taxon>Cryptophyceae</taxon>
        <taxon>Pyrenomonadales</taxon>
        <taxon>Geminigeraceae</taxon>
        <taxon>Guillardia</taxon>
    </lineage>
</organism>
<proteinExistence type="inferred from homology"/>
<evidence type="ECO:0000256" key="11">
    <source>
        <dbReference type="SAM" id="Phobius"/>
    </source>
</evidence>
<sequence>MPAAVQAQASCSSVEEVGSTGVGALTIDFIILAAASFIFVYKLSEAANKKVAYLCIYICGISAIAYYAMLAGQGWSAGTTCRQFFYARYIDWILTWPLITILLALIAGCEWTPVLGAIGGQVVQVFAQYMASVSVLDTVKWFWFLIEICGLMFLVFHVTRIFKATAENKGGEAAVLYNKVAWTTVIVWICYPILWLFADGFSSFTVSFEVTMYAILDLINKVLLCFMVVSAQDSIGNDDNTAGTREYV</sequence>
<keyword evidence="4" id="KW-0716">Sensory transduction</keyword>
<feature type="transmembrane region" description="Helical" evidence="11">
    <location>
        <begin position="114"/>
        <end position="135"/>
    </location>
</feature>
<evidence type="ECO:0000256" key="7">
    <source>
        <dbReference type="ARBA" id="ARBA00022989"/>
    </source>
</evidence>
<evidence type="ECO:0000313" key="13">
    <source>
        <dbReference type="EnsemblProtists" id="EKX37035"/>
    </source>
</evidence>
<keyword evidence="3" id="KW-0600">Photoreceptor protein</keyword>
<dbReference type="Proteomes" id="UP000011087">
    <property type="component" value="Unassembled WGS sequence"/>
</dbReference>
<dbReference type="SMART" id="SM01021">
    <property type="entry name" value="Bac_rhodopsin"/>
    <property type="match status" value="1"/>
</dbReference>
<evidence type="ECO:0000256" key="2">
    <source>
        <dbReference type="ARBA" id="ARBA00008130"/>
    </source>
</evidence>
<dbReference type="SUPFAM" id="SSF81321">
    <property type="entry name" value="Family A G protein-coupled receptor-like"/>
    <property type="match status" value="1"/>
</dbReference>
<dbReference type="CDD" id="cd14965">
    <property type="entry name" value="7tm_Opsins_type1"/>
    <property type="match status" value="1"/>
</dbReference>
<gene>
    <name evidence="12" type="ORF">GUITHDRAFT_145279</name>
</gene>
<comment type="subcellular location">
    <subcellularLocation>
        <location evidence="1">Membrane</location>
        <topology evidence="1">Multi-pass membrane protein</topology>
    </subcellularLocation>
</comment>
<accession>L1IMK0</accession>
<protein>
    <submittedName>
        <fullName evidence="12 13">Uncharacterized protein</fullName>
    </submittedName>
</protein>
<feature type="transmembrane region" description="Helical" evidence="11">
    <location>
        <begin position="180"/>
        <end position="198"/>
    </location>
</feature>
<evidence type="ECO:0000256" key="4">
    <source>
        <dbReference type="ARBA" id="ARBA00022606"/>
    </source>
</evidence>
<dbReference type="PaxDb" id="55529-EKX37035"/>
<keyword evidence="8" id="KW-0157">Chromophore</keyword>
<feature type="transmembrane region" description="Helical" evidence="11">
    <location>
        <begin position="22"/>
        <end position="44"/>
    </location>
</feature>
<feature type="transmembrane region" description="Helical" evidence="11">
    <location>
        <begin position="89"/>
        <end position="107"/>
    </location>
</feature>
<evidence type="ECO:0000256" key="1">
    <source>
        <dbReference type="ARBA" id="ARBA00004141"/>
    </source>
</evidence>
<reference evidence="13" key="3">
    <citation type="submission" date="2015-06" db="UniProtKB">
        <authorList>
            <consortium name="EnsemblProtists"/>
        </authorList>
    </citation>
    <scope>IDENTIFICATION</scope>
</reference>
<dbReference type="Pfam" id="PF01036">
    <property type="entry name" value="Bac_rhodopsin"/>
    <property type="match status" value="1"/>
</dbReference>
<reference evidence="12 14" key="1">
    <citation type="journal article" date="2012" name="Nature">
        <title>Algal genomes reveal evolutionary mosaicism and the fate of nucleomorphs.</title>
        <authorList>
            <consortium name="DOE Joint Genome Institute"/>
            <person name="Curtis B.A."/>
            <person name="Tanifuji G."/>
            <person name="Burki F."/>
            <person name="Gruber A."/>
            <person name="Irimia M."/>
            <person name="Maruyama S."/>
            <person name="Arias M.C."/>
            <person name="Ball S.G."/>
            <person name="Gile G.H."/>
            <person name="Hirakawa Y."/>
            <person name="Hopkins J.F."/>
            <person name="Kuo A."/>
            <person name="Rensing S.A."/>
            <person name="Schmutz J."/>
            <person name="Symeonidi A."/>
            <person name="Elias M."/>
            <person name="Eveleigh R.J."/>
            <person name="Herman E.K."/>
            <person name="Klute M.J."/>
            <person name="Nakayama T."/>
            <person name="Obornik M."/>
            <person name="Reyes-Prieto A."/>
            <person name="Armbrust E.V."/>
            <person name="Aves S.J."/>
            <person name="Beiko R.G."/>
            <person name="Coutinho P."/>
            <person name="Dacks J.B."/>
            <person name="Durnford D.G."/>
            <person name="Fast N.M."/>
            <person name="Green B.R."/>
            <person name="Grisdale C.J."/>
            <person name="Hempel F."/>
            <person name="Henrissat B."/>
            <person name="Hoppner M.P."/>
            <person name="Ishida K."/>
            <person name="Kim E."/>
            <person name="Koreny L."/>
            <person name="Kroth P.G."/>
            <person name="Liu Y."/>
            <person name="Malik S.B."/>
            <person name="Maier U.G."/>
            <person name="McRose D."/>
            <person name="Mock T."/>
            <person name="Neilson J.A."/>
            <person name="Onodera N.T."/>
            <person name="Poole A.M."/>
            <person name="Pritham E.J."/>
            <person name="Richards T.A."/>
            <person name="Rocap G."/>
            <person name="Roy S.W."/>
            <person name="Sarai C."/>
            <person name="Schaack S."/>
            <person name="Shirato S."/>
            <person name="Slamovits C.H."/>
            <person name="Spencer D.F."/>
            <person name="Suzuki S."/>
            <person name="Worden A.Z."/>
            <person name="Zauner S."/>
            <person name="Barry K."/>
            <person name="Bell C."/>
            <person name="Bharti A.K."/>
            <person name="Crow J.A."/>
            <person name="Grimwood J."/>
            <person name="Kramer R."/>
            <person name="Lindquist E."/>
            <person name="Lucas S."/>
            <person name="Salamov A."/>
            <person name="McFadden G.I."/>
            <person name="Lane C.E."/>
            <person name="Keeling P.J."/>
            <person name="Gray M.W."/>
            <person name="Grigoriev I.V."/>
            <person name="Archibald J.M."/>
        </authorList>
    </citation>
    <scope>NUCLEOTIDE SEQUENCE</scope>
    <source>
        <strain evidence="12 14">CCMP2712</strain>
    </source>
</reference>
<dbReference type="STRING" id="905079.L1IMK0"/>
<evidence type="ECO:0000256" key="8">
    <source>
        <dbReference type="ARBA" id="ARBA00022991"/>
    </source>
</evidence>
<name>L1IMK0_GUITC</name>
<dbReference type="PRINTS" id="PR00251">
    <property type="entry name" value="BACTRLOPSIN"/>
</dbReference>
<dbReference type="EnsemblProtists" id="EKX37035">
    <property type="protein sequence ID" value="EKX37035"/>
    <property type="gene ID" value="GUITHDRAFT_145279"/>
</dbReference>
<dbReference type="GO" id="GO:0005886">
    <property type="term" value="C:plasma membrane"/>
    <property type="evidence" value="ECO:0007669"/>
    <property type="project" value="TreeGrafter"/>
</dbReference>
<keyword evidence="9 11" id="KW-0472">Membrane</keyword>
<feature type="transmembrane region" description="Helical" evidence="11">
    <location>
        <begin position="51"/>
        <end position="69"/>
    </location>
</feature>
<reference evidence="14" key="2">
    <citation type="submission" date="2012-11" db="EMBL/GenBank/DDBJ databases">
        <authorList>
            <person name="Kuo A."/>
            <person name="Curtis B.A."/>
            <person name="Tanifuji G."/>
            <person name="Burki F."/>
            <person name="Gruber A."/>
            <person name="Irimia M."/>
            <person name="Maruyama S."/>
            <person name="Arias M.C."/>
            <person name="Ball S.G."/>
            <person name="Gile G.H."/>
            <person name="Hirakawa Y."/>
            <person name="Hopkins J.F."/>
            <person name="Rensing S.A."/>
            <person name="Schmutz J."/>
            <person name="Symeonidi A."/>
            <person name="Elias M."/>
            <person name="Eveleigh R.J."/>
            <person name="Herman E.K."/>
            <person name="Klute M.J."/>
            <person name="Nakayama T."/>
            <person name="Obornik M."/>
            <person name="Reyes-Prieto A."/>
            <person name="Armbrust E.V."/>
            <person name="Aves S.J."/>
            <person name="Beiko R.G."/>
            <person name="Coutinho P."/>
            <person name="Dacks J.B."/>
            <person name="Durnford D.G."/>
            <person name="Fast N.M."/>
            <person name="Green B.R."/>
            <person name="Grisdale C."/>
            <person name="Hempe F."/>
            <person name="Henrissat B."/>
            <person name="Hoppner M.P."/>
            <person name="Ishida K.-I."/>
            <person name="Kim E."/>
            <person name="Koreny L."/>
            <person name="Kroth P.G."/>
            <person name="Liu Y."/>
            <person name="Malik S.-B."/>
            <person name="Maier U.G."/>
            <person name="McRose D."/>
            <person name="Mock T."/>
            <person name="Neilson J.A."/>
            <person name="Onodera N.T."/>
            <person name="Poole A.M."/>
            <person name="Pritham E.J."/>
            <person name="Richards T.A."/>
            <person name="Rocap G."/>
            <person name="Roy S.W."/>
            <person name="Sarai C."/>
            <person name="Schaack S."/>
            <person name="Shirato S."/>
            <person name="Slamovits C.H."/>
            <person name="Spencer D.F."/>
            <person name="Suzuki S."/>
            <person name="Worden A.Z."/>
            <person name="Zauner S."/>
            <person name="Barry K."/>
            <person name="Bell C."/>
            <person name="Bharti A.K."/>
            <person name="Crow J.A."/>
            <person name="Grimwood J."/>
            <person name="Kramer R."/>
            <person name="Lindquist E."/>
            <person name="Lucas S."/>
            <person name="Salamov A."/>
            <person name="McFadden G.I."/>
            <person name="Lane C.E."/>
            <person name="Keeling P.J."/>
            <person name="Gray M.W."/>
            <person name="Grigoriev I.V."/>
            <person name="Archibald J.M."/>
        </authorList>
    </citation>
    <scope>NUCLEOTIDE SEQUENCE</scope>
    <source>
        <strain evidence="14">CCMP2712</strain>
    </source>
</reference>
<evidence type="ECO:0000256" key="6">
    <source>
        <dbReference type="ARBA" id="ARBA00022925"/>
    </source>
</evidence>
<keyword evidence="6" id="KW-0681">Retinal protein</keyword>
<dbReference type="PANTHER" id="PTHR28286">
    <property type="match status" value="1"/>
</dbReference>
<dbReference type="GeneID" id="17293764"/>
<dbReference type="InterPro" id="IPR001425">
    <property type="entry name" value="Arc/bac/fun_rhodopsins"/>
</dbReference>
<dbReference type="OMA" id="FHYLFTF"/>
<dbReference type="KEGG" id="gtt:GUITHDRAFT_145279"/>
<dbReference type="GO" id="GO:0009881">
    <property type="term" value="F:photoreceptor activity"/>
    <property type="evidence" value="ECO:0007669"/>
    <property type="project" value="UniProtKB-KW"/>
</dbReference>
<keyword evidence="14" id="KW-1185">Reference proteome</keyword>
<evidence type="ECO:0000313" key="14">
    <source>
        <dbReference type="Proteomes" id="UP000011087"/>
    </source>
</evidence>
<keyword evidence="10" id="KW-0675">Receptor</keyword>
<comment type="similarity">
    <text evidence="2">Belongs to the archaeal/bacterial/fungal opsin family.</text>
</comment>
<evidence type="ECO:0000256" key="5">
    <source>
        <dbReference type="ARBA" id="ARBA00022692"/>
    </source>
</evidence>
<dbReference type="AlphaFoldDB" id="L1IMK0"/>
<evidence type="ECO:0000256" key="10">
    <source>
        <dbReference type="ARBA" id="ARBA00023170"/>
    </source>
</evidence>
<dbReference type="RefSeq" id="XP_005824015.1">
    <property type="nucleotide sequence ID" value="XM_005823958.1"/>
</dbReference>
<evidence type="ECO:0000256" key="3">
    <source>
        <dbReference type="ARBA" id="ARBA00022543"/>
    </source>
</evidence>
<keyword evidence="7 11" id="KW-1133">Transmembrane helix</keyword>
<feature type="transmembrane region" description="Helical" evidence="11">
    <location>
        <begin position="210"/>
        <end position="229"/>
    </location>
</feature>
<dbReference type="EMBL" id="JH993064">
    <property type="protein sequence ID" value="EKX37035.1"/>
    <property type="molecule type" value="Genomic_DNA"/>
</dbReference>
<dbReference type="PANTHER" id="PTHR28286:SF2">
    <property type="entry name" value="BACTERIORHODOPSIN _OPSIN, NOPA (EUROFUNG)"/>
    <property type="match status" value="1"/>
</dbReference>
<dbReference type="GO" id="GO:0007602">
    <property type="term" value="P:phototransduction"/>
    <property type="evidence" value="ECO:0007669"/>
    <property type="project" value="UniProtKB-KW"/>
</dbReference>